<dbReference type="SMART" id="SM00336">
    <property type="entry name" value="BBOX"/>
    <property type="match status" value="1"/>
</dbReference>
<dbReference type="PANTHER" id="PTHR24103">
    <property type="entry name" value="E3 UBIQUITIN-PROTEIN LIGASE TRIM"/>
    <property type="match status" value="1"/>
</dbReference>
<dbReference type="GO" id="GO:0008270">
    <property type="term" value="F:zinc ion binding"/>
    <property type="evidence" value="ECO:0007669"/>
    <property type="project" value="UniProtKB-KW"/>
</dbReference>
<dbReference type="InterPro" id="IPR013083">
    <property type="entry name" value="Znf_RING/FYVE/PHD"/>
</dbReference>
<keyword evidence="9" id="KW-1185">Reference proteome</keyword>
<dbReference type="Pfam" id="PF00643">
    <property type="entry name" value="zf-B_box"/>
    <property type="match status" value="1"/>
</dbReference>
<feature type="region of interest" description="Disordered" evidence="5">
    <location>
        <begin position="218"/>
        <end position="239"/>
    </location>
</feature>
<dbReference type="Gene3D" id="3.30.160.60">
    <property type="entry name" value="Classic Zinc Finger"/>
    <property type="match status" value="1"/>
</dbReference>
<name>A0A5B7E1P2_PORTR</name>
<dbReference type="OrthoDB" id="6380654at2759"/>
<dbReference type="AlphaFoldDB" id="A0A5B7E1P2"/>
<dbReference type="InterPro" id="IPR001841">
    <property type="entry name" value="Znf_RING"/>
</dbReference>
<evidence type="ECO:0000256" key="4">
    <source>
        <dbReference type="PROSITE-ProRule" id="PRU00024"/>
    </source>
</evidence>
<sequence length="464" mass="50948">MTTSAAVASGGFRDAMSCDVCTELYEQSIRTPLVLPCGHTFCRPCLTDIKKKGSFHCPTCRAGHNNLQVVALTVNYSLLNILALCNQFEYDKCATHGDDLRYWCANCDQSLCCICLYSGHPQGHTVKLAQTFVTEKKQKLEERINAVFKNINEHKNELKKGFNDVDALVMQLFRKNIHFHNTEMAVKDLLDDIKKANGIASVLSYEKLVGEFQSKKNLADPGEEKAREKADPSVDTRDKVKNLPAKDKDALLVTTKDLKEAASESTEAANTAAGTDPNWRAMMDYCDGRLLLHTLANPTTTRMSMQMPHEVFLELGVGDKCLGRIYIRLWCHLCRAQQLLALCMGTMGPSLLKAKASDKMGNLIVFRSAVDRDNKSVSHALLTGLEWGGQHSKPETEGLVTGIVSNNLAFGICIQRQTGTSVNAAFGVVVAGHEVTKAAFQHNPVSEVTITSCGLVMPGFSQEG</sequence>
<dbReference type="EMBL" id="VSRR010001729">
    <property type="protein sequence ID" value="MPC27339.1"/>
    <property type="molecule type" value="Genomic_DNA"/>
</dbReference>
<proteinExistence type="predicted"/>
<dbReference type="SMART" id="SM00184">
    <property type="entry name" value="RING"/>
    <property type="match status" value="1"/>
</dbReference>
<dbReference type="PROSITE" id="PS00518">
    <property type="entry name" value="ZF_RING_1"/>
    <property type="match status" value="1"/>
</dbReference>
<keyword evidence="3" id="KW-0862">Zinc</keyword>
<dbReference type="InterPro" id="IPR027370">
    <property type="entry name" value="Znf-RING_euk"/>
</dbReference>
<organism evidence="8 9">
    <name type="scientific">Portunus trituberculatus</name>
    <name type="common">Swimming crab</name>
    <name type="synonym">Neptunus trituberculatus</name>
    <dbReference type="NCBI Taxonomy" id="210409"/>
    <lineage>
        <taxon>Eukaryota</taxon>
        <taxon>Metazoa</taxon>
        <taxon>Ecdysozoa</taxon>
        <taxon>Arthropoda</taxon>
        <taxon>Crustacea</taxon>
        <taxon>Multicrustacea</taxon>
        <taxon>Malacostraca</taxon>
        <taxon>Eumalacostraca</taxon>
        <taxon>Eucarida</taxon>
        <taxon>Decapoda</taxon>
        <taxon>Pleocyemata</taxon>
        <taxon>Brachyura</taxon>
        <taxon>Eubrachyura</taxon>
        <taxon>Portunoidea</taxon>
        <taxon>Portunidae</taxon>
        <taxon>Portuninae</taxon>
        <taxon>Portunus</taxon>
    </lineage>
</organism>
<dbReference type="SUPFAM" id="SSF57850">
    <property type="entry name" value="RING/U-box"/>
    <property type="match status" value="1"/>
</dbReference>
<dbReference type="InterPro" id="IPR017907">
    <property type="entry name" value="Znf_RING_CS"/>
</dbReference>
<dbReference type="PROSITE" id="PS50089">
    <property type="entry name" value="ZF_RING_2"/>
    <property type="match status" value="1"/>
</dbReference>
<dbReference type="PROSITE" id="PS50119">
    <property type="entry name" value="ZF_BBOX"/>
    <property type="match status" value="1"/>
</dbReference>
<dbReference type="Gene3D" id="3.30.40.10">
    <property type="entry name" value="Zinc/RING finger domain, C3HC4 (zinc finger)"/>
    <property type="match status" value="1"/>
</dbReference>
<gene>
    <name evidence="8" type="primary">TRIM10</name>
    <name evidence="8" type="ORF">E2C01_020510</name>
</gene>
<evidence type="ECO:0000313" key="9">
    <source>
        <dbReference type="Proteomes" id="UP000324222"/>
    </source>
</evidence>
<comment type="caution">
    <text evidence="8">The sequence shown here is derived from an EMBL/GenBank/DDBJ whole genome shotgun (WGS) entry which is preliminary data.</text>
</comment>
<protein>
    <submittedName>
        <fullName evidence="8">Tripartite motif-containing protein 10</fullName>
    </submittedName>
</protein>
<accession>A0A5B7E1P2</accession>
<evidence type="ECO:0000256" key="5">
    <source>
        <dbReference type="SAM" id="MobiDB-lite"/>
    </source>
</evidence>
<evidence type="ECO:0000313" key="8">
    <source>
        <dbReference type="EMBL" id="MPC27339.1"/>
    </source>
</evidence>
<evidence type="ECO:0000259" key="7">
    <source>
        <dbReference type="PROSITE" id="PS50119"/>
    </source>
</evidence>
<feature type="domain" description="RING-type" evidence="6">
    <location>
        <begin position="18"/>
        <end position="61"/>
    </location>
</feature>
<evidence type="ECO:0000256" key="3">
    <source>
        <dbReference type="ARBA" id="ARBA00022833"/>
    </source>
</evidence>
<dbReference type="InterPro" id="IPR050143">
    <property type="entry name" value="TRIM/RBCC"/>
</dbReference>
<dbReference type="InterPro" id="IPR000315">
    <property type="entry name" value="Znf_B-box"/>
</dbReference>
<feature type="domain" description="B box-type" evidence="7">
    <location>
        <begin position="93"/>
        <end position="129"/>
    </location>
</feature>
<keyword evidence="1" id="KW-0479">Metal-binding</keyword>
<evidence type="ECO:0000256" key="2">
    <source>
        <dbReference type="ARBA" id="ARBA00022771"/>
    </source>
</evidence>
<evidence type="ECO:0000256" key="1">
    <source>
        <dbReference type="ARBA" id="ARBA00022723"/>
    </source>
</evidence>
<dbReference type="Proteomes" id="UP000324222">
    <property type="component" value="Unassembled WGS sequence"/>
</dbReference>
<evidence type="ECO:0000259" key="6">
    <source>
        <dbReference type="PROSITE" id="PS50089"/>
    </source>
</evidence>
<reference evidence="8 9" key="1">
    <citation type="submission" date="2019-05" db="EMBL/GenBank/DDBJ databases">
        <title>Another draft genome of Portunus trituberculatus and its Hox gene families provides insights of decapod evolution.</title>
        <authorList>
            <person name="Jeong J.-H."/>
            <person name="Song I."/>
            <person name="Kim S."/>
            <person name="Choi T."/>
            <person name="Kim D."/>
            <person name="Ryu S."/>
            <person name="Kim W."/>
        </authorList>
    </citation>
    <scope>NUCLEOTIDE SEQUENCE [LARGE SCALE GENOMIC DNA]</scope>
    <source>
        <tissue evidence="8">Muscle</tissue>
    </source>
</reference>
<dbReference type="Pfam" id="PF13445">
    <property type="entry name" value="zf-RING_UBOX"/>
    <property type="match status" value="1"/>
</dbReference>
<keyword evidence="2 4" id="KW-0863">Zinc-finger</keyword>
<dbReference type="SUPFAM" id="SSF57845">
    <property type="entry name" value="B-box zinc-binding domain"/>
    <property type="match status" value="1"/>
</dbReference>